<dbReference type="PANTHER" id="PTHR12542:SF85">
    <property type="entry name" value="EXOCYST SUBUNIT EXO70 FAMILY PROTEIN"/>
    <property type="match status" value="1"/>
</dbReference>
<dbReference type="Pfam" id="PF03081">
    <property type="entry name" value="Exo70_C"/>
    <property type="match status" value="1"/>
</dbReference>
<sequence>MGLDTVDFFHILARDPTSNSYKTGVNVTTGHNQLIATRQELYQNLNKTRELGSLLDKSELQLQTIGERLPHLKKAMAPLLVQAESVKSVSEWIEESMGPAKNLIKKFDEAHLLEKTLIREPREDLEVYLSTVVKLADLLDYLKLNSGVAIKLLKEAMEVLLQEKSVDKYRVRKVNQSLMTLIHHQSVQEKLVTEFKFLVVEHTLPLTLPDHVEKTTDRGRTSPGASALSDEKVQDVILLPAWVLERLHAIIETLQHTGGCEGCLGAFGEIRSNRAFVSLQGLKLNYLKNLSPEAIDRIDWEALQIMIGLWCQHIEVAVKVLYASERQLARQVLGHLDQDLWTECFVKVASTGMVQFLQFGEGIARSHRAPEKLFKLLDMFETLDQCVPTVNTVFEGDSGLELRARTRELQKLVVSGACQTFWEFKQRVAEQNEGALVQDGSVTRLSSYVVNYLKYLVSEFYSPIMDKVLKIDQNWRGQEQSEEQGLAYGVLLFMQALELQVERRSREFSDPALRHIFMMNNLWYMRTRARRCELGPLLGETWLTEQRQKVQQHALAYEHEVWGHVLRHLNQEGMMGPAGGRGSARELVRQRLSRFTAALEESCARQAHWIVAEDDLREGTKRAVLDAVVPAYRTFIEFYGHVLDPQGAGPKSYLKYLPEDVEKMLKALLMGSKTDLPNNGNSGNHSGPPSRRAPTAR</sequence>
<keyword evidence="2 3" id="KW-0813">Transport</keyword>
<feature type="domain" description="Exocyst complex subunit Exo70 C-terminal" evidence="5">
    <location>
        <begin position="310"/>
        <end position="666"/>
    </location>
</feature>
<comment type="similarity">
    <text evidence="1 3">Belongs to the EXO70 family.</text>
</comment>
<dbReference type="InterPro" id="IPR046364">
    <property type="entry name" value="Exo70_C"/>
</dbReference>
<proteinExistence type="inferred from homology"/>
<evidence type="ECO:0000256" key="4">
    <source>
        <dbReference type="SAM" id="MobiDB-lite"/>
    </source>
</evidence>
<comment type="function">
    <text evidence="3">Component of the exocyst complex.</text>
</comment>
<keyword evidence="3" id="KW-0268">Exocytosis</keyword>
<evidence type="ECO:0000256" key="1">
    <source>
        <dbReference type="ARBA" id="ARBA00006756"/>
    </source>
</evidence>
<dbReference type="InterPro" id="IPR004140">
    <property type="entry name" value="Exo70"/>
</dbReference>
<dbReference type="PANTHER" id="PTHR12542">
    <property type="entry name" value="EXOCYST COMPLEX PROTEIN EXO70"/>
    <property type="match status" value="1"/>
</dbReference>
<evidence type="ECO:0000256" key="2">
    <source>
        <dbReference type="ARBA" id="ARBA00022448"/>
    </source>
</evidence>
<evidence type="ECO:0000313" key="6">
    <source>
        <dbReference type="EMBL" id="CAK9191369.1"/>
    </source>
</evidence>
<dbReference type="Gene3D" id="1.20.1280.170">
    <property type="entry name" value="Exocyst complex component Exo70"/>
    <property type="match status" value="1"/>
</dbReference>
<protein>
    <recommendedName>
        <fullName evidence="3">Exocyst subunit Exo70 family protein</fullName>
    </recommendedName>
</protein>
<feature type="region of interest" description="Disordered" evidence="4">
    <location>
        <begin position="672"/>
        <end position="697"/>
    </location>
</feature>
<accession>A0ABP0TB11</accession>
<evidence type="ECO:0000259" key="5">
    <source>
        <dbReference type="Pfam" id="PF03081"/>
    </source>
</evidence>
<dbReference type="InterPro" id="IPR016159">
    <property type="entry name" value="Cullin_repeat-like_dom_sf"/>
</dbReference>
<dbReference type="SUPFAM" id="SSF74788">
    <property type="entry name" value="Cullin repeat-like"/>
    <property type="match status" value="1"/>
</dbReference>
<feature type="compositionally biased region" description="Low complexity" evidence="4">
    <location>
        <begin position="677"/>
        <end position="690"/>
    </location>
</feature>
<keyword evidence="7" id="KW-1185">Reference proteome</keyword>
<dbReference type="Pfam" id="PF20669">
    <property type="entry name" value="Exo70_N"/>
    <property type="match status" value="1"/>
</dbReference>
<reference evidence="6 7" key="1">
    <citation type="submission" date="2024-02" db="EMBL/GenBank/DDBJ databases">
        <authorList>
            <consortium name="ELIXIR-Norway"/>
            <consortium name="Elixir Norway"/>
        </authorList>
    </citation>
    <scope>NUCLEOTIDE SEQUENCE [LARGE SCALE GENOMIC DNA]</scope>
</reference>
<dbReference type="EMBL" id="OZ019893">
    <property type="protein sequence ID" value="CAK9191369.1"/>
    <property type="molecule type" value="Genomic_DNA"/>
</dbReference>
<keyword evidence="3" id="KW-0653">Protein transport</keyword>
<evidence type="ECO:0000313" key="7">
    <source>
        <dbReference type="Proteomes" id="UP001497512"/>
    </source>
</evidence>
<evidence type="ECO:0000256" key="3">
    <source>
        <dbReference type="RuleBase" id="RU365026"/>
    </source>
</evidence>
<organism evidence="6 7">
    <name type="scientific">Sphagnum troendelagicum</name>
    <dbReference type="NCBI Taxonomy" id="128251"/>
    <lineage>
        <taxon>Eukaryota</taxon>
        <taxon>Viridiplantae</taxon>
        <taxon>Streptophyta</taxon>
        <taxon>Embryophyta</taxon>
        <taxon>Bryophyta</taxon>
        <taxon>Sphagnophytina</taxon>
        <taxon>Sphagnopsida</taxon>
        <taxon>Sphagnales</taxon>
        <taxon>Sphagnaceae</taxon>
        <taxon>Sphagnum</taxon>
    </lineage>
</organism>
<name>A0ABP0TB11_9BRYO</name>
<dbReference type="Proteomes" id="UP001497512">
    <property type="component" value="Chromosome 1"/>
</dbReference>
<gene>
    <name evidence="6" type="ORF">CSSPTR1EN2_LOCUS1356</name>
</gene>